<proteinExistence type="predicted"/>
<keyword evidence="4" id="KW-1133">Transmembrane helix</keyword>
<comment type="catalytic activity">
    <reaction evidence="3">
        <text>2 GTP = 3',3'-c-di-GMP + 2 diphosphate</text>
        <dbReference type="Rhea" id="RHEA:24898"/>
        <dbReference type="ChEBI" id="CHEBI:33019"/>
        <dbReference type="ChEBI" id="CHEBI:37565"/>
        <dbReference type="ChEBI" id="CHEBI:58805"/>
        <dbReference type="EC" id="2.7.7.65"/>
    </reaction>
</comment>
<evidence type="ECO:0000313" key="7">
    <source>
        <dbReference type="Proteomes" id="UP000502608"/>
    </source>
</evidence>
<name>A0A6G9QNJ8_9GAMM</name>
<dbReference type="CDD" id="cd01949">
    <property type="entry name" value="GGDEF"/>
    <property type="match status" value="1"/>
</dbReference>
<reference evidence="6 7" key="1">
    <citation type="submission" date="2020-03" db="EMBL/GenBank/DDBJ databases">
        <title>Complete genome sequence of Shewanella sp.</title>
        <authorList>
            <person name="Kim Y.-S."/>
            <person name="Kim S.-J."/>
            <person name="Jung H.-K."/>
            <person name="Kim K.-H."/>
        </authorList>
    </citation>
    <scope>NUCLEOTIDE SEQUENCE [LARGE SCALE GENOMIC DNA]</scope>
    <source>
        <strain evidence="6 7">PN3F2</strain>
    </source>
</reference>
<dbReference type="KEGG" id="saes:HBH39_15025"/>
<dbReference type="Proteomes" id="UP000502608">
    <property type="component" value="Chromosome"/>
</dbReference>
<dbReference type="NCBIfam" id="TIGR00254">
    <property type="entry name" value="GGDEF"/>
    <property type="match status" value="1"/>
</dbReference>
<evidence type="ECO:0000259" key="5">
    <source>
        <dbReference type="PROSITE" id="PS50887"/>
    </source>
</evidence>
<keyword evidence="4" id="KW-0472">Membrane</keyword>
<feature type="domain" description="GGDEF" evidence="5">
    <location>
        <begin position="234"/>
        <end position="366"/>
    </location>
</feature>
<evidence type="ECO:0000256" key="3">
    <source>
        <dbReference type="ARBA" id="ARBA00034247"/>
    </source>
</evidence>
<keyword evidence="4" id="KW-0812">Transmembrane</keyword>
<dbReference type="EC" id="2.7.7.65" evidence="2"/>
<organism evidence="6 7">
    <name type="scientific">Shewanella aestuarii</name>
    <dbReference type="NCBI Taxonomy" id="1028752"/>
    <lineage>
        <taxon>Bacteria</taxon>
        <taxon>Pseudomonadati</taxon>
        <taxon>Pseudomonadota</taxon>
        <taxon>Gammaproteobacteria</taxon>
        <taxon>Alteromonadales</taxon>
        <taxon>Shewanellaceae</taxon>
        <taxon>Shewanella</taxon>
    </lineage>
</organism>
<dbReference type="PROSITE" id="PS50887">
    <property type="entry name" value="GGDEF"/>
    <property type="match status" value="1"/>
</dbReference>
<dbReference type="EMBL" id="CP050313">
    <property type="protein sequence ID" value="QIR15635.1"/>
    <property type="molecule type" value="Genomic_DNA"/>
</dbReference>
<evidence type="ECO:0000256" key="1">
    <source>
        <dbReference type="ARBA" id="ARBA00001946"/>
    </source>
</evidence>
<dbReference type="SUPFAM" id="SSF55073">
    <property type="entry name" value="Nucleotide cyclase"/>
    <property type="match status" value="1"/>
</dbReference>
<feature type="transmembrane region" description="Helical" evidence="4">
    <location>
        <begin position="135"/>
        <end position="153"/>
    </location>
</feature>
<dbReference type="InterPro" id="IPR043128">
    <property type="entry name" value="Rev_trsase/Diguanyl_cyclase"/>
</dbReference>
<feature type="transmembrane region" description="Helical" evidence="4">
    <location>
        <begin position="159"/>
        <end position="180"/>
    </location>
</feature>
<feature type="transmembrane region" description="Helical" evidence="4">
    <location>
        <begin position="20"/>
        <end position="38"/>
    </location>
</feature>
<keyword evidence="7" id="KW-1185">Reference proteome</keyword>
<dbReference type="InterPro" id="IPR050469">
    <property type="entry name" value="Diguanylate_Cyclase"/>
</dbReference>
<feature type="transmembrane region" description="Helical" evidence="4">
    <location>
        <begin position="84"/>
        <end position="105"/>
    </location>
</feature>
<dbReference type="InterPro" id="IPR000160">
    <property type="entry name" value="GGDEF_dom"/>
</dbReference>
<feature type="transmembrane region" description="Helical" evidence="4">
    <location>
        <begin position="111"/>
        <end position="128"/>
    </location>
</feature>
<dbReference type="GO" id="GO:0052621">
    <property type="term" value="F:diguanylate cyclase activity"/>
    <property type="evidence" value="ECO:0007669"/>
    <property type="project" value="UniProtKB-EC"/>
</dbReference>
<dbReference type="Gene3D" id="3.30.70.270">
    <property type="match status" value="1"/>
</dbReference>
<dbReference type="SMART" id="SM00267">
    <property type="entry name" value="GGDEF"/>
    <property type="match status" value="1"/>
</dbReference>
<protein>
    <recommendedName>
        <fullName evidence="2">diguanylate cyclase</fullName>
        <ecNumber evidence="2">2.7.7.65</ecNumber>
    </recommendedName>
</protein>
<evidence type="ECO:0000313" key="6">
    <source>
        <dbReference type="EMBL" id="QIR15635.1"/>
    </source>
</evidence>
<comment type="cofactor">
    <cofactor evidence="1">
        <name>Mg(2+)</name>
        <dbReference type="ChEBI" id="CHEBI:18420"/>
    </cofactor>
</comment>
<dbReference type="InterPro" id="IPR029787">
    <property type="entry name" value="Nucleotide_cyclase"/>
</dbReference>
<evidence type="ECO:0000256" key="2">
    <source>
        <dbReference type="ARBA" id="ARBA00012528"/>
    </source>
</evidence>
<dbReference type="FunFam" id="3.30.70.270:FF:000001">
    <property type="entry name" value="Diguanylate cyclase domain protein"/>
    <property type="match status" value="1"/>
</dbReference>
<gene>
    <name evidence="6" type="ORF">HBH39_15025</name>
</gene>
<sequence>MTAVHPKLIKSAINQTPMAMLGMLVVSIAFIVIFSRYIPLTVLAIWFGCQLLLAALRISNALLFKKCLTAEDEKGLVSNEWFFILLNVYQAATWTASSILLIIYAPQPFELVSFVVTIGIITAATLTMSSLFRVYLVFILGMMIPQIAIMFYYGEHQHIAMVIFSVIYIPATLLLSKSILNSQLSNIKAHEELERTAQAFRKQSFTDNLTNLYNRRYFFENAVNILLMANRENQPVALLMLDIDHFKKINDTYGHQAGDQALISVSQNIQALMRKSDILARVGGEEFAILLPNTSLDGAKLIAEKIRLNIANQPIVMDDIRIDMQLSIGVAELNDDNPTMEKLYMRADKHLYLAKQNGRNQCYPSI</sequence>
<dbReference type="Pfam" id="PF00990">
    <property type="entry name" value="GGDEF"/>
    <property type="match status" value="1"/>
</dbReference>
<dbReference type="PANTHER" id="PTHR45138:SF9">
    <property type="entry name" value="DIGUANYLATE CYCLASE DGCM-RELATED"/>
    <property type="match status" value="1"/>
</dbReference>
<evidence type="ECO:0000256" key="4">
    <source>
        <dbReference type="SAM" id="Phobius"/>
    </source>
</evidence>
<dbReference type="RefSeq" id="WP_167679491.1">
    <property type="nucleotide sequence ID" value="NZ_CP050313.1"/>
</dbReference>
<dbReference type="PANTHER" id="PTHR45138">
    <property type="entry name" value="REGULATORY COMPONENTS OF SENSORY TRANSDUCTION SYSTEM"/>
    <property type="match status" value="1"/>
</dbReference>
<feature type="transmembrane region" description="Helical" evidence="4">
    <location>
        <begin position="44"/>
        <end position="63"/>
    </location>
</feature>
<dbReference type="AlphaFoldDB" id="A0A6G9QNJ8"/>
<accession>A0A6G9QNJ8</accession>